<comment type="caution">
    <text evidence="14">The sequence shown here is derived from an EMBL/GenBank/DDBJ whole genome shotgun (WGS) entry which is preliminary data.</text>
</comment>
<proteinExistence type="inferred from homology"/>
<feature type="binding site" evidence="13">
    <location>
        <position position="59"/>
    </location>
    <ligand>
        <name>Mg(2+)</name>
        <dbReference type="ChEBI" id="CHEBI:18420"/>
    </ligand>
</feature>
<keyword evidence="7 13" id="KW-0378">Hydrolase</keyword>
<feature type="binding site" evidence="13">
    <location>
        <position position="72"/>
    </location>
    <ligand>
        <name>Mg(2+)</name>
        <dbReference type="ChEBI" id="CHEBI:18420"/>
    </ligand>
</feature>
<dbReference type="EC" id="3.1.21.10" evidence="13"/>
<keyword evidence="3 13" id="KW-0540">Nuclease</keyword>
<dbReference type="RefSeq" id="WP_376845675.1">
    <property type="nucleotide sequence ID" value="NZ_JBHSFW010000002.1"/>
</dbReference>
<evidence type="ECO:0000256" key="7">
    <source>
        <dbReference type="ARBA" id="ARBA00022801"/>
    </source>
</evidence>
<evidence type="ECO:0000256" key="2">
    <source>
        <dbReference type="ARBA" id="ARBA00022490"/>
    </source>
</evidence>
<evidence type="ECO:0000256" key="1">
    <source>
        <dbReference type="ARBA" id="ARBA00004496"/>
    </source>
</evidence>
<evidence type="ECO:0000313" key="14">
    <source>
        <dbReference type="EMBL" id="MFC4618635.1"/>
    </source>
</evidence>
<dbReference type="SUPFAM" id="SSF52980">
    <property type="entry name" value="Restriction endonuclease-like"/>
    <property type="match status" value="1"/>
</dbReference>
<gene>
    <name evidence="13 14" type="primary">recU</name>
    <name evidence="14" type="ORF">ACFO4N_07785</name>
</gene>
<keyword evidence="8 13" id="KW-0460">Magnesium</keyword>
<comment type="similarity">
    <text evidence="11 13">Belongs to the RecU family.</text>
</comment>
<keyword evidence="6 13" id="KW-0227">DNA damage</keyword>
<reference evidence="15" key="1">
    <citation type="journal article" date="2019" name="Int. J. Syst. Evol. Microbiol.">
        <title>The Global Catalogue of Microorganisms (GCM) 10K type strain sequencing project: providing services to taxonomists for standard genome sequencing and annotation.</title>
        <authorList>
            <consortium name="The Broad Institute Genomics Platform"/>
            <consortium name="The Broad Institute Genome Sequencing Center for Infectious Disease"/>
            <person name="Wu L."/>
            <person name="Ma J."/>
        </authorList>
    </citation>
    <scope>NUCLEOTIDE SEQUENCE [LARGE SCALE GENOMIC DNA]</scope>
    <source>
        <strain evidence="15">CGMCC 1.16306</strain>
    </source>
</reference>
<dbReference type="PIRSF" id="PIRSF037785">
    <property type="entry name" value="RecU"/>
    <property type="match status" value="1"/>
</dbReference>
<evidence type="ECO:0000256" key="10">
    <source>
        <dbReference type="ARBA" id="ARBA00023204"/>
    </source>
</evidence>
<evidence type="ECO:0000256" key="13">
    <source>
        <dbReference type="HAMAP-Rule" id="MF_00130"/>
    </source>
</evidence>
<feature type="binding site" evidence="13">
    <location>
        <position position="91"/>
    </location>
    <ligand>
        <name>Mg(2+)</name>
        <dbReference type="ChEBI" id="CHEBI:18420"/>
    </ligand>
</feature>
<keyword evidence="10 13" id="KW-0234">DNA repair</keyword>
<evidence type="ECO:0000256" key="4">
    <source>
        <dbReference type="ARBA" id="ARBA00022723"/>
    </source>
</evidence>
<dbReference type="Proteomes" id="UP001596022">
    <property type="component" value="Unassembled WGS sequence"/>
</dbReference>
<sequence>MAISAANRGMAFEHLVEYTNRCYRMKGMAHIEKVPTPWKVVRRGKHIISAFPEKKGMVDFIGVSHGRMIAFDVKSTRERTRFPLDNIEDHQMAFLKSWRDQGANTFFLVEFAKKHEVYLLHFSDAEKWWEQAKQGGRKSIPYGWFVEHCDLVKSSRGIPLDYLKCLEG</sequence>
<keyword evidence="2 13" id="KW-0963">Cytoplasm</keyword>
<evidence type="ECO:0000256" key="8">
    <source>
        <dbReference type="ARBA" id="ARBA00022842"/>
    </source>
</evidence>
<evidence type="ECO:0000256" key="6">
    <source>
        <dbReference type="ARBA" id="ARBA00022763"/>
    </source>
</evidence>
<evidence type="ECO:0000256" key="3">
    <source>
        <dbReference type="ARBA" id="ARBA00022722"/>
    </source>
</evidence>
<dbReference type="InterPro" id="IPR004612">
    <property type="entry name" value="Resolv_RecU"/>
</dbReference>
<evidence type="ECO:0000313" key="15">
    <source>
        <dbReference type="Proteomes" id="UP001596022"/>
    </source>
</evidence>
<evidence type="ECO:0000256" key="12">
    <source>
        <dbReference type="ARBA" id="ARBA00029523"/>
    </source>
</evidence>
<comment type="function">
    <text evidence="13">Endonuclease that resolves Holliday junction intermediates in genetic recombination. Cleaves mobile four-strand junctions by introducing symmetrical nicks in paired strands. Promotes annealing of linear ssDNA with homologous dsDNA. Required for DNA repair, homologous recombination and chromosome segregation.</text>
</comment>
<evidence type="ECO:0000256" key="11">
    <source>
        <dbReference type="ARBA" id="ARBA00023447"/>
    </source>
</evidence>
<accession>A0ABV9GPP2</accession>
<dbReference type="HAMAP" id="MF_00130">
    <property type="entry name" value="RecU"/>
    <property type="match status" value="1"/>
</dbReference>
<evidence type="ECO:0000256" key="5">
    <source>
        <dbReference type="ARBA" id="ARBA00022759"/>
    </source>
</evidence>
<dbReference type="Pfam" id="PF03838">
    <property type="entry name" value="RecU"/>
    <property type="match status" value="1"/>
</dbReference>
<keyword evidence="4 13" id="KW-0479">Metal-binding</keyword>
<comment type="subcellular location">
    <subcellularLocation>
        <location evidence="1 13">Cytoplasm</location>
    </subcellularLocation>
</comment>
<comment type="catalytic activity">
    <reaction evidence="13">
        <text>Endonucleolytic cleavage at a junction such as a reciprocal single-stranded crossover between two homologous DNA duplexes (Holliday junction).</text>
        <dbReference type="EC" id="3.1.21.10"/>
    </reaction>
</comment>
<protein>
    <recommendedName>
        <fullName evidence="12 13">Holliday junction resolvase RecU</fullName>
        <ecNumber evidence="13">3.1.21.10</ecNumber>
    </recommendedName>
    <alternativeName>
        <fullName evidence="13">Recombination protein U homolog</fullName>
    </alternativeName>
</protein>
<dbReference type="CDD" id="cd22354">
    <property type="entry name" value="RecU-like"/>
    <property type="match status" value="1"/>
</dbReference>
<comment type="caution">
    <text evidence="13">Lacks conserved residue(s) required for the propagation of feature annotation.</text>
</comment>
<evidence type="ECO:0000256" key="9">
    <source>
        <dbReference type="ARBA" id="ARBA00023172"/>
    </source>
</evidence>
<dbReference type="NCBIfam" id="NF002581">
    <property type="entry name" value="PRK02234.1-2"/>
    <property type="match status" value="1"/>
</dbReference>
<dbReference type="Gene3D" id="3.40.1350.10">
    <property type="match status" value="1"/>
</dbReference>
<dbReference type="InterPro" id="IPR011856">
    <property type="entry name" value="tRNA_endonuc-like_dom_sf"/>
</dbReference>
<dbReference type="EMBL" id="JBHSFW010000002">
    <property type="protein sequence ID" value="MFC4618635.1"/>
    <property type="molecule type" value="Genomic_DNA"/>
</dbReference>
<comment type="cofactor">
    <cofactor evidence="13">
        <name>Mg(2+)</name>
        <dbReference type="ChEBI" id="CHEBI:18420"/>
    </cofactor>
    <text evidence="13">Binds 1 Mg(2+) ion per subunit.</text>
</comment>
<name>A0ABV9GPP2_9BACL</name>
<keyword evidence="15" id="KW-1185">Reference proteome</keyword>
<keyword evidence="5 13" id="KW-0255">Endonuclease</keyword>
<feature type="site" description="Transition state stabilizer" evidence="13">
    <location>
        <position position="74"/>
    </location>
</feature>
<keyword evidence="9 13" id="KW-0233">DNA recombination</keyword>
<organism evidence="14 15">
    <name type="scientific">Camelliibacillus cellulosilyticus</name>
    <dbReference type="NCBI Taxonomy" id="2174486"/>
    <lineage>
        <taxon>Bacteria</taxon>
        <taxon>Bacillati</taxon>
        <taxon>Bacillota</taxon>
        <taxon>Bacilli</taxon>
        <taxon>Bacillales</taxon>
        <taxon>Sporolactobacillaceae</taxon>
        <taxon>Camelliibacillus</taxon>
    </lineage>
</organism>
<dbReference type="InterPro" id="IPR011335">
    <property type="entry name" value="Restrct_endonuc-II-like"/>
</dbReference>